<accession>A0A1F6Y7J7</accession>
<reference evidence="2 3" key="1">
    <citation type="journal article" date="2016" name="Nat. Commun.">
        <title>Thousands of microbial genomes shed light on interconnected biogeochemical processes in an aquifer system.</title>
        <authorList>
            <person name="Anantharaman K."/>
            <person name="Brown C.T."/>
            <person name="Hug L.A."/>
            <person name="Sharon I."/>
            <person name="Castelle C.J."/>
            <person name="Probst A.J."/>
            <person name="Thomas B.C."/>
            <person name="Singh A."/>
            <person name="Wilkins M.J."/>
            <person name="Karaoz U."/>
            <person name="Brodie E.L."/>
            <person name="Williams K.H."/>
            <person name="Hubbard S.S."/>
            <person name="Banfield J.F."/>
        </authorList>
    </citation>
    <scope>NUCLEOTIDE SEQUENCE [LARGE SCALE GENOMIC DNA]</scope>
</reference>
<keyword evidence="1" id="KW-0472">Membrane</keyword>
<gene>
    <name evidence="2" type="ORF">A3G98_02215</name>
</gene>
<evidence type="ECO:0000313" key="3">
    <source>
        <dbReference type="Proteomes" id="UP000178661"/>
    </source>
</evidence>
<dbReference type="Proteomes" id="UP000178661">
    <property type="component" value="Unassembled WGS sequence"/>
</dbReference>
<keyword evidence="1" id="KW-0812">Transmembrane</keyword>
<feature type="transmembrane region" description="Helical" evidence="1">
    <location>
        <begin position="12"/>
        <end position="36"/>
    </location>
</feature>
<sequence length="182" mass="20697">MIEERVVKTRSIGLLNVLSVFILFTILLVTVGLYFYKGIVTKSITQMENTLNLAKNRFEPAKIAELQVLDRRLRASSEILSKHIAVTPIFEALQAITMKTVRYTKFNYDFGQDKKIIIQMNGMAIGYRSVALQSDLFTKNKNLIDPVFSNPTLDDKGNVLFDLEFSVDPSFVDYKQTLETSS</sequence>
<name>A0A1F6Y7J7_9BACT</name>
<protein>
    <submittedName>
        <fullName evidence="2">Uncharacterized protein</fullName>
    </submittedName>
</protein>
<keyword evidence="1" id="KW-1133">Transmembrane helix</keyword>
<comment type="caution">
    <text evidence="2">The sequence shown here is derived from an EMBL/GenBank/DDBJ whole genome shotgun (WGS) entry which is preliminary data.</text>
</comment>
<proteinExistence type="predicted"/>
<dbReference type="AlphaFoldDB" id="A0A1F6Y7J7"/>
<organism evidence="2 3">
    <name type="scientific">Candidatus Nomurabacteria bacterium RIFCSPLOWO2_12_FULL_37_8</name>
    <dbReference type="NCBI Taxonomy" id="1801793"/>
    <lineage>
        <taxon>Bacteria</taxon>
        <taxon>Candidatus Nomuraibacteriota</taxon>
    </lineage>
</organism>
<evidence type="ECO:0000313" key="2">
    <source>
        <dbReference type="EMBL" id="OGJ02348.1"/>
    </source>
</evidence>
<dbReference type="EMBL" id="MFVR01000001">
    <property type="protein sequence ID" value="OGJ02348.1"/>
    <property type="molecule type" value="Genomic_DNA"/>
</dbReference>
<evidence type="ECO:0000256" key="1">
    <source>
        <dbReference type="SAM" id="Phobius"/>
    </source>
</evidence>